<feature type="compositionally biased region" description="Basic residues" evidence="1">
    <location>
        <begin position="380"/>
        <end position="389"/>
    </location>
</feature>
<reference evidence="2" key="1">
    <citation type="submission" date="2022-11" db="EMBL/GenBank/DDBJ databases">
        <title>Genome Sequence of Cubamyces cubensis.</title>
        <authorList>
            <person name="Buettner E."/>
        </authorList>
    </citation>
    <scope>NUCLEOTIDE SEQUENCE</scope>
    <source>
        <strain evidence="2">MPL-01</strain>
    </source>
</reference>
<feature type="compositionally biased region" description="Polar residues" evidence="1">
    <location>
        <begin position="476"/>
        <end position="486"/>
    </location>
</feature>
<dbReference type="Proteomes" id="UP001215151">
    <property type="component" value="Unassembled WGS sequence"/>
</dbReference>
<feature type="compositionally biased region" description="Basic and acidic residues" evidence="1">
    <location>
        <begin position="435"/>
        <end position="445"/>
    </location>
</feature>
<dbReference type="AlphaFoldDB" id="A0AAD7U4S1"/>
<organism evidence="2 3">
    <name type="scientific">Trametes cubensis</name>
    <dbReference type="NCBI Taxonomy" id="1111947"/>
    <lineage>
        <taxon>Eukaryota</taxon>
        <taxon>Fungi</taxon>
        <taxon>Dikarya</taxon>
        <taxon>Basidiomycota</taxon>
        <taxon>Agaricomycotina</taxon>
        <taxon>Agaricomycetes</taxon>
        <taxon>Polyporales</taxon>
        <taxon>Polyporaceae</taxon>
        <taxon>Trametes</taxon>
    </lineage>
</organism>
<dbReference type="EMBL" id="JAPEVG010000001">
    <property type="protein sequence ID" value="KAJ8502306.1"/>
    <property type="molecule type" value="Genomic_DNA"/>
</dbReference>
<feature type="compositionally biased region" description="Basic and acidic residues" evidence="1">
    <location>
        <begin position="690"/>
        <end position="699"/>
    </location>
</feature>
<gene>
    <name evidence="2" type="ORF">ONZ51_g111</name>
</gene>
<protein>
    <submittedName>
        <fullName evidence="2">Uncharacterized protein</fullName>
    </submittedName>
</protein>
<comment type="caution">
    <text evidence="2">The sequence shown here is derived from an EMBL/GenBank/DDBJ whole genome shotgun (WGS) entry which is preliminary data.</text>
</comment>
<feature type="region of interest" description="Disordered" evidence="1">
    <location>
        <begin position="159"/>
        <end position="190"/>
    </location>
</feature>
<feature type="region of interest" description="Disordered" evidence="1">
    <location>
        <begin position="232"/>
        <end position="263"/>
    </location>
</feature>
<evidence type="ECO:0000313" key="3">
    <source>
        <dbReference type="Proteomes" id="UP001215151"/>
    </source>
</evidence>
<feature type="compositionally biased region" description="Low complexity" evidence="1">
    <location>
        <begin position="28"/>
        <end position="37"/>
    </location>
</feature>
<feature type="compositionally biased region" description="Basic residues" evidence="1">
    <location>
        <begin position="159"/>
        <end position="168"/>
    </location>
</feature>
<feature type="region of interest" description="Disordered" evidence="1">
    <location>
        <begin position="460"/>
        <end position="788"/>
    </location>
</feature>
<feature type="compositionally biased region" description="Basic and acidic residues" evidence="1">
    <location>
        <begin position="626"/>
        <end position="635"/>
    </location>
</feature>
<feature type="compositionally biased region" description="Low complexity" evidence="1">
    <location>
        <begin position="395"/>
        <end position="412"/>
    </location>
</feature>
<feature type="compositionally biased region" description="Basic and acidic residues" evidence="1">
    <location>
        <begin position="418"/>
        <end position="427"/>
    </location>
</feature>
<sequence>MLKRPRDAFDTPDSSSPPLPASKRRYTSSSFAGSSPSTVHSVTLSTPYTLPYFRSPFSLSVPHDSPSNPFGLNRALRALTLPRPTGFSKHIVLRMQLVSTSGTVASTRARKGSRRSPPTDPPYRIVQVPLNYSFRLLHMLVLFLFASDARLRVRRRKGVTTRNMRARKSVLSSDSGKEDEAPPEDGQYAQGEGHLFEVLEDIRLYTNTYRPGVIKTGTGRLYAKLSSSRERKLFPEEPRSRSSADDDVFGGASMSVDDPVDEDDEGWDWEAEDDFLLSNVWPDGPDLKKGIIYVCPLPLAKLVARHTYIPPRTQHHTPATAIHITINQARVPARKGIGNTPFVFNALGGTAGAVRIANVATCPCPPSSSVLETAPVSTRKSSRKRRRRHRDDDTGSSSSSRFSSSDSCSSSDSDSDAPEEKPASRLDDGEEVPDLEPHEEASEDQLERWNAHNAFERFLKREAARERAMRRHPATTDASSQGQHVRSATAPLPGPSRITRSRDHRGGVPSSPALGRNRTHTYGRPRRYGMKAEPEDVIEMGMDNDDPAEILPPSSPSTLPIAFPSDYEGVWTDTDGEYSSGRYTDAKREDEDDLEESARENMRYMIELPLQTPFPAHPALRRRVRRASERMERQVSKGLSEMSDDEDEKKGDDDQMDAPEDAKEDVKGKGKASKVDPKASKTRASPGKENAARADSTKDTRRRSQPAHRDAVKPKPRGLWVFKPNPIPNTNSDDDEDKDAASDASMESVEVDGFLVPAAPWLSMRGPEDASGEEGAGVGDDWSSEEEI</sequence>
<feature type="region of interest" description="Disordered" evidence="1">
    <location>
        <begin position="367"/>
        <end position="445"/>
    </location>
</feature>
<name>A0AAD7U4S1_9APHY</name>
<keyword evidence="3" id="KW-1185">Reference proteome</keyword>
<evidence type="ECO:0000313" key="2">
    <source>
        <dbReference type="EMBL" id="KAJ8502306.1"/>
    </source>
</evidence>
<feature type="compositionally biased region" description="Basic residues" evidence="1">
    <location>
        <begin position="517"/>
        <end position="529"/>
    </location>
</feature>
<proteinExistence type="predicted"/>
<feature type="region of interest" description="Disordered" evidence="1">
    <location>
        <begin position="1"/>
        <end position="40"/>
    </location>
</feature>
<feature type="compositionally biased region" description="Acidic residues" evidence="1">
    <location>
        <begin position="535"/>
        <end position="548"/>
    </location>
</feature>
<feature type="compositionally biased region" description="Basic and acidic residues" evidence="1">
    <location>
        <begin position="232"/>
        <end position="244"/>
    </location>
</feature>
<feature type="compositionally biased region" description="Basic and acidic residues" evidence="1">
    <location>
        <begin position="660"/>
        <end position="679"/>
    </location>
</feature>
<accession>A0AAD7U4S1</accession>
<evidence type="ECO:0000256" key="1">
    <source>
        <dbReference type="SAM" id="MobiDB-lite"/>
    </source>
</evidence>
<feature type="region of interest" description="Disordered" evidence="1">
    <location>
        <begin position="103"/>
        <end position="122"/>
    </location>
</feature>